<dbReference type="CDD" id="cd00882">
    <property type="entry name" value="Ras_like_GTPase"/>
    <property type="match status" value="1"/>
</dbReference>
<evidence type="ECO:0000313" key="3">
    <source>
        <dbReference type="Proteomes" id="UP000078237"/>
    </source>
</evidence>
<dbReference type="InterPro" id="IPR006073">
    <property type="entry name" value="GTP-bd"/>
</dbReference>
<sequence>MDPTPTPRQYAILLVGPTGSGKSSFVKSLTKEYVEIMHGLKPSTTECKAYTVEQKLYAGLVTFTIIDTPGFDGSPDADLNTVHKIAKMLHQMGSQFVICGVIYFHRITDRRFAGAARASLAISKSICGRDFFPFVAAMTTMWDTIDQKRHAEYESLNRQLEKLGGHLRLSDSGPTIFKRLRNDEWSCREVLEHFARLALTEKPPQLLLVKESREFGLSKKGVRKTTAGKEIMEKVSAGSSCTIL</sequence>
<dbReference type="SUPFAM" id="SSF52540">
    <property type="entry name" value="P-loop containing nucleoside triphosphate hydrolases"/>
    <property type="match status" value="1"/>
</dbReference>
<dbReference type="Pfam" id="PF01926">
    <property type="entry name" value="MMR_HSR1"/>
    <property type="match status" value="1"/>
</dbReference>
<evidence type="ECO:0000259" key="1">
    <source>
        <dbReference type="Pfam" id="PF01926"/>
    </source>
</evidence>
<gene>
    <name evidence="2" type="ORF">MMYC01_210057</name>
</gene>
<keyword evidence="3" id="KW-1185">Reference proteome</keyword>
<comment type="caution">
    <text evidence="2">The sequence shown here is derived from an EMBL/GenBank/DDBJ whole genome shotgun (WGS) entry which is preliminary data.</text>
</comment>
<dbReference type="OrthoDB" id="8954335at2759"/>
<evidence type="ECO:0000313" key="2">
    <source>
        <dbReference type="EMBL" id="KXX73719.1"/>
    </source>
</evidence>
<dbReference type="EMBL" id="LCTW02000430">
    <property type="protein sequence ID" value="KXX73719.1"/>
    <property type="molecule type" value="Genomic_DNA"/>
</dbReference>
<protein>
    <submittedName>
        <fullName evidence="2">Nucleolar GTP-binding protein 1</fullName>
    </submittedName>
</protein>
<dbReference type="AlphaFoldDB" id="A0A175VR89"/>
<dbReference type="Proteomes" id="UP000078237">
    <property type="component" value="Unassembled WGS sequence"/>
</dbReference>
<dbReference type="Gene3D" id="3.40.50.300">
    <property type="entry name" value="P-loop containing nucleotide triphosphate hydrolases"/>
    <property type="match status" value="1"/>
</dbReference>
<dbReference type="GO" id="GO:0005525">
    <property type="term" value="F:GTP binding"/>
    <property type="evidence" value="ECO:0007669"/>
    <property type="project" value="InterPro"/>
</dbReference>
<name>A0A175VR89_9PEZI</name>
<organism evidence="2 3">
    <name type="scientific">Madurella mycetomatis</name>
    <dbReference type="NCBI Taxonomy" id="100816"/>
    <lineage>
        <taxon>Eukaryota</taxon>
        <taxon>Fungi</taxon>
        <taxon>Dikarya</taxon>
        <taxon>Ascomycota</taxon>
        <taxon>Pezizomycotina</taxon>
        <taxon>Sordariomycetes</taxon>
        <taxon>Sordariomycetidae</taxon>
        <taxon>Sordariales</taxon>
        <taxon>Sordariales incertae sedis</taxon>
        <taxon>Madurella</taxon>
    </lineage>
</organism>
<feature type="domain" description="G" evidence="1">
    <location>
        <begin position="12"/>
        <end position="77"/>
    </location>
</feature>
<reference evidence="2 3" key="1">
    <citation type="journal article" date="2016" name="Genome Announc.">
        <title>Genome Sequence of Madurella mycetomatis mm55, Isolated from a Human Mycetoma Case in Sudan.</title>
        <authorList>
            <person name="Smit S."/>
            <person name="Derks M.F."/>
            <person name="Bervoets S."/>
            <person name="Fahal A."/>
            <person name="van Leeuwen W."/>
            <person name="van Belkum A."/>
            <person name="van de Sande W.W."/>
        </authorList>
    </citation>
    <scope>NUCLEOTIDE SEQUENCE [LARGE SCALE GENOMIC DNA]</scope>
    <source>
        <strain evidence="3">mm55</strain>
    </source>
</reference>
<accession>A0A175VR89</accession>
<dbReference type="VEuPathDB" id="FungiDB:MMYC01_210057"/>
<proteinExistence type="predicted"/>
<dbReference type="InterPro" id="IPR027417">
    <property type="entry name" value="P-loop_NTPase"/>
</dbReference>